<protein>
    <submittedName>
        <fullName evidence="1">Uncharacterized protein</fullName>
    </submittedName>
</protein>
<sequence>CAADMRSNRTLRMCVSCPCVRCASATRQMPGSLRQSSLERDSTSCWTCGPASPGRPMSAALTDFVAEV</sequence>
<dbReference type="AlphaFoldDB" id="A0A6J4S2P6"/>
<feature type="non-terminal residue" evidence="1">
    <location>
        <position position="68"/>
    </location>
</feature>
<name>A0A6J4S2P6_9ACTN</name>
<dbReference type="EMBL" id="CADCVR010000024">
    <property type="protein sequence ID" value="CAA9481429.1"/>
    <property type="molecule type" value="Genomic_DNA"/>
</dbReference>
<feature type="non-terminal residue" evidence="1">
    <location>
        <position position="1"/>
    </location>
</feature>
<gene>
    <name evidence="1" type="ORF">AVDCRST_MAG53-724</name>
</gene>
<reference evidence="1" key="1">
    <citation type="submission" date="2020-02" db="EMBL/GenBank/DDBJ databases">
        <authorList>
            <person name="Meier V. D."/>
        </authorList>
    </citation>
    <scope>NUCLEOTIDE SEQUENCE</scope>
    <source>
        <strain evidence="1">AVDCRST_MAG53</strain>
    </source>
</reference>
<evidence type="ECO:0000313" key="1">
    <source>
        <dbReference type="EMBL" id="CAA9481429.1"/>
    </source>
</evidence>
<organism evidence="1">
    <name type="scientific">uncultured Solirubrobacteraceae bacterium</name>
    <dbReference type="NCBI Taxonomy" id="1162706"/>
    <lineage>
        <taxon>Bacteria</taxon>
        <taxon>Bacillati</taxon>
        <taxon>Actinomycetota</taxon>
        <taxon>Thermoleophilia</taxon>
        <taxon>Solirubrobacterales</taxon>
        <taxon>Solirubrobacteraceae</taxon>
        <taxon>environmental samples</taxon>
    </lineage>
</organism>
<proteinExistence type="predicted"/>
<accession>A0A6J4S2P6</accession>